<evidence type="ECO:0000256" key="1">
    <source>
        <dbReference type="SAM" id="SignalP"/>
    </source>
</evidence>
<feature type="chain" id="PRO_5047046629" description="Acetylxylan esterase" evidence="1">
    <location>
        <begin position="21"/>
        <end position="408"/>
    </location>
</feature>
<dbReference type="EMBL" id="BRYB01000547">
    <property type="protein sequence ID" value="GMI32429.1"/>
    <property type="molecule type" value="Genomic_DNA"/>
</dbReference>
<dbReference type="Gene3D" id="3.40.50.1110">
    <property type="entry name" value="SGNH hydrolase"/>
    <property type="match status" value="1"/>
</dbReference>
<sequence length="408" mass="43623">MRLACAPALLLLLLSQRSLSSPTTYFAGDSAAFSYEGRWDTSSSNYRTDWPCARVSFGVSPPPEGGEVAIEWAAMRTRVNATAWKEDGTIASTSIFTSSTMGRRLKKQTDTLSIPADAVMVTFRKLTQGAPFGGGIGESLLTSSQMTLNSVSSDSVRVTPPPTRKLTIEYIGASDTAGYCVDGTPDIDDTAELYLSGWKYDNCDLATPGLLAHSLDANLHVEAEGGFGLTQNANAKHRSFEGPHPLPYFWHNQTLLTDPNPPWDSSLSSTPDLVLISLGGNDFNHQKGRVPSDEDFSAAYADFLLSIFSEYGSDVKIMGVCGQGSPAEAEFDPDNNRCSPCPHVEAATAAFKGAHPELAARVGYVNVPCDGSVVVGDEDIGCAGHKNQLGQHEVFSYISPAVESFLSS</sequence>
<gene>
    <name evidence="2" type="ORF">TeGR_g11553</name>
</gene>
<feature type="signal peptide" evidence="1">
    <location>
        <begin position="1"/>
        <end position="20"/>
    </location>
</feature>
<dbReference type="PANTHER" id="PTHR37834:SF2">
    <property type="entry name" value="ESTERASE, SGNH HYDROLASE-TYPE"/>
    <property type="match status" value="1"/>
</dbReference>
<dbReference type="InterPro" id="IPR036514">
    <property type="entry name" value="SGNH_hydro_sf"/>
</dbReference>
<keyword evidence="3" id="KW-1185">Reference proteome</keyword>
<dbReference type="InterPro" id="IPR052762">
    <property type="entry name" value="PCW_deacetylase/CE"/>
</dbReference>
<evidence type="ECO:0000313" key="3">
    <source>
        <dbReference type="Proteomes" id="UP001165060"/>
    </source>
</evidence>
<dbReference type="SUPFAM" id="SSF52266">
    <property type="entry name" value="SGNH hydrolase"/>
    <property type="match status" value="1"/>
</dbReference>
<comment type="caution">
    <text evidence="2">The sequence shown here is derived from an EMBL/GenBank/DDBJ whole genome shotgun (WGS) entry which is preliminary data.</text>
</comment>
<dbReference type="Proteomes" id="UP001165060">
    <property type="component" value="Unassembled WGS sequence"/>
</dbReference>
<dbReference type="PANTHER" id="PTHR37834">
    <property type="entry name" value="GDSL-LIKE LIPASE/ACYLHYDROLASE DOMAIN PROTEIN (AFU_ORTHOLOGUE AFUA_2G00620)"/>
    <property type="match status" value="1"/>
</dbReference>
<accession>A0ABQ6MTX7</accession>
<protein>
    <recommendedName>
        <fullName evidence="4">Acetylxylan esterase</fullName>
    </recommendedName>
</protein>
<organism evidence="2 3">
    <name type="scientific">Tetraparma gracilis</name>
    <dbReference type="NCBI Taxonomy" id="2962635"/>
    <lineage>
        <taxon>Eukaryota</taxon>
        <taxon>Sar</taxon>
        <taxon>Stramenopiles</taxon>
        <taxon>Ochrophyta</taxon>
        <taxon>Bolidophyceae</taxon>
        <taxon>Parmales</taxon>
        <taxon>Triparmaceae</taxon>
        <taxon>Tetraparma</taxon>
    </lineage>
</organism>
<reference evidence="2 3" key="1">
    <citation type="journal article" date="2023" name="Commun. Biol.">
        <title>Genome analysis of Parmales, the sister group of diatoms, reveals the evolutionary specialization of diatoms from phago-mixotrophs to photoautotrophs.</title>
        <authorList>
            <person name="Ban H."/>
            <person name="Sato S."/>
            <person name="Yoshikawa S."/>
            <person name="Yamada K."/>
            <person name="Nakamura Y."/>
            <person name="Ichinomiya M."/>
            <person name="Sato N."/>
            <person name="Blanc-Mathieu R."/>
            <person name="Endo H."/>
            <person name="Kuwata A."/>
            <person name="Ogata H."/>
        </authorList>
    </citation>
    <scope>NUCLEOTIDE SEQUENCE [LARGE SCALE GENOMIC DNA]</scope>
</reference>
<keyword evidence="1" id="KW-0732">Signal</keyword>
<proteinExistence type="predicted"/>
<name>A0ABQ6MTX7_9STRA</name>
<evidence type="ECO:0008006" key="4">
    <source>
        <dbReference type="Google" id="ProtNLM"/>
    </source>
</evidence>
<evidence type="ECO:0000313" key="2">
    <source>
        <dbReference type="EMBL" id="GMI32429.1"/>
    </source>
</evidence>